<dbReference type="SUPFAM" id="SSF47616">
    <property type="entry name" value="GST C-terminal domain-like"/>
    <property type="match status" value="2"/>
</dbReference>
<organism evidence="2 3">
    <name type="scientific">Karstenula rhodostoma CBS 690.94</name>
    <dbReference type="NCBI Taxonomy" id="1392251"/>
    <lineage>
        <taxon>Eukaryota</taxon>
        <taxon>Fungi</taxon>
        <taxon>Dikarya</taxon>
        <taxon>Ascomycota</taxon>
        <taxon>Pezizomycotina</taxon>
        <taxon>Dothideomycetes</taxon>
        <taxon>Pleosporomycetidae</taxon>
        <taxon>Pleosporales</taxon>
        <taxon>Massarineae</taxon>
        <taxon>Didymosphaeriaceae</taxon>
        <taxon>Karstenula</taxon>
    </lineage>
</organism>
<dbReference type="GO" id="GO:0016034">
    <property type="term" value="F:maleylacetoacetate isomerase activity"/>
    <property type="evidence" value="ECO:0007669"/>
    <property type="project" value="TreeGrafter"/>
</dbReference>
<dbReference type="Pfam" id="PF25907">
    <property type="entry name" value="DUF7962"/>
    <property type="match status" value="1"/>
</dbReference>
<evidence type="ECO:0000259" key="1">
    <source>
        <dbReference type="PROSITE" id="PS50404"/>
    </source>
</evidence>
<proteinExistence type="predicted"/>
<dbReference type="PANTHER" id="PTHR42673:SF4">
    <property type="entry name" value="MALEYLACETOACETATE ISOMERASE"/>
    <property type="match status" value="1"/>
</dbReference>
<dbReference type="InterPro" id="IPR004045">
    <property type="entry name" value="Glutathione_S-Trfase_N"/>
</dbReference>
<dbReference type="Proteomes" id="UP000799764">
    <property type="component" value="Unassembled WGS sequence"/>
</dbReference>
<dbReference type="PANTHER" id="PTHR42673">
    <property type="entry name" value="MALEYLACETOACETATE ISOMERASE"/>
    <property type="match status" value="1"/>
</dbReference>
<dbReference type="GO" id="GO:0004364">
    <property type="term" value="F:glutathione transferase activity"/>
    <property type="evidence" value="ECO:0007669"/>
    <property type="project" value="TreeGrafter"/>
</dbReference>
<name>A0A9P4PT07_9PLEO</name>
<dbReference type="InterPro" id="IPR058268">
    <property type="entry name" value="DUF7962"/>
</dbReference>
<dbReference type="CDD" id="cd00570">
    <property type="entry name" value="GST_N_family"/>
    <property type="match status" value="1"/>
</dbReference>
<dbReference type="Gene3D" id="1.20.1050.10">
    <property type="match status" value="1"/>
</dbReference>
<evidence type="ECO:0000313" key="3">
    <source>
        <dbReference type="Proteomes" id="UP000799764"/>
    </source>
</evidence>
<accession>A0A9P4PT07</accession>
<dbReference type="PROSITE" id="PS50404">
    <property type="entry name" value="GST_NTER"/>
    <property type="match status" value="1"/>
</dbReference>
<dbReference type="EMBL" id="MU001495">
    <property type="protein sequence ID" value="KAF2448728.1"/>
    <property type="molecule type" value="Genomic_DNA"/>
</dbReference>
<dbReference type="GO" id="GO:0006559">
    <property type="term" value="P:L-phenylalanine catabolic process"/>
    <property type="evidence" value="ECO:0007669"/>
    <property type="project" value="TreeGrafter"/>
</dbReference>
<dbReference type="Gene3D" id="3.40.30.110">
    <property type="match status" value="2"/>
</dbReference>
<dbReference type="Pfam" id="PF13417">
    <property type="entry name" value="GST_N_3"/>
    <property type="match status" value="1"/>
</dbReference>
<dbReference type="Pfam" id="PF13409">
    <property type="entry name" value="GST_N_2"/>
    <property type="match status" value="1"/>
</dbReference>
<reference evidence="2" key="1">
    <citation type="journal article" date="2020" name="Stud. Mycol.">
        <title>101 Dothideomycetes genomes: a test case for predicting lifestyles and emergence of pathogens.</title>
        <authorList>
            <person name="Haridas S."/>
            <person name="Albert R."/>
            <person name="Binder M."/>
            <person name="Bloem J."/>
            <person name="Labutti K."/>
            <person name="Salamov A."/>
            <person name="Andreopoulos B."/>
            <person name="Baker S."/>
            <person name="Barry K."/>
            <person name="Bills G."/>
            <person name="Bluhm B."/>
            <person name="Cannon C."/>
            <person name="Castanera R."/>
            <person name="Culley D."/>
            <person name="Daum C."/>
            <person name="Ezra D."/>
            <person name="Gonzalez J."/>
            <person name="Henrissat B."/>
            <person name="Kuo A."/>
            <person name="Liang C."/>
            <person name="Lipzen A."/>
            <person name="Lutzoni F."/>
            <person name="Magnuson J."/>
            <person name="Mondo S."/>
            <person name="Nolan M."/>
            <person name="Ohm R."/>
            <person name="Pangilinan J."/>
            <person name="Park H.-J."/>
            <person name="Ramirez L."/>
            <person name="Alfaro M."/>
            <person name="Sun H."/>
            <person name="Tritt A."/>
            <person name="Yoshinaga Y."/>
            <person name="Zwiers L.-H."/>
            <person name="Turgeon B."/>
            <person name="Goodwin S."/>
            <person name="Spatafora J."/>
            <person name="Crous P."/>
            <person name="Grigoriev I."/>
        </authorList>
    </citation>
    <scope>NUCLEOTIDE SEQUENCE</scope>
    <source>
        <strain evidence="2">CBS 690.94</strain>
    </source>
</reference>
<dbReference type="InterPro" id="IPR036282">
    <property type="entry name" value="Glutathione-S-Trfase_C_sf"/>
</dbReference>
<evidence type="ECO:0000313" key="2">
    <source>
        <dbReference type="EMBL" id="KAF2448728.1"/>
    </source>
</evidence>
<feature type="domain" description="GST N-terminal" evidence="1">
    <location>
        <begin position="344"/>
        <end position="434"/>
    </location>
</feature>
<dbReference type="AlphaFoldDB" id="A0A9P4PT07"/>
<sequence length="570" mass="64651">MAPAEKPILFHYPQSIYSHRVLWYLWLRSISYDESIQPPVMPRPDLASIDVGYRKIPLMAVGKDVYCDSRLIISKLESLYPESTLAPSTPAEAGICKLFENWTIDGGIFANTVKLMPYWLENGLLSNKMFLDDRQKLMGGKRMTAEAMEAGRPDGLQNIQQAFELLEKTFLVDGREWVLGTKEPTLADIDAVWPFEWLIVDKGMRGSLPDEHFGEKRYPRVYGWVRRFMAVVEMKRQSIGRPTRLDGSSMRDRVLNANSASEITSFESNDLLKLQHGEEVEVYPSDYGQMDKSTGALVGLTATEVVIRNKLGIHLHFPRWNFSIVKSGAVDRSPKSITARRKNPKMTLIYHPFSPFSRMVFVLAHELGLADHIALQKVVVCPVPIAGWSDNNPDVAVYNPMAKIPCLVSEDVPHGIYDSRVICEYLSELALVKPKRNARYWQLRTLNATANGIMDAAVLITYEVRIRKERKIYFDEWVEGQKQKIVRALDRFELVAEKGILPDPGHGPATQDEVAVAVATATTAHMGYLGIDWAKGRPNLAEWMKKWEQRSSFVKTLPTTDWKIRSGPKI</sequence>
<keyword evidence="3" id="KW-1185">Reference proteome</keyword>
<protein>
    <recommendedName>
        <fullName evidence="1">GST N-terminal domain-containing protein</fullName>
    </recommendedName>
</protein>
<dbReference type="Gene3D" id="3.40.30.10">
    <property type="entry name" value="Glutaredoxin"/>
    <property type="match status" value="1"/>
</dbReference>
<gene>
    <name evidence="2" type="ORF">P171DRAFT_406886</name>
</gene>
<dbReference type="InterPro" id="IPR036249">
    <property type="entry name" value="Thioredoxin-like_sf"/>
</dbReference>
<dbReference type="GO" id="GO:0006749">
    <property type="term" value="P:glutathione metabolic process"/>
    <property type="evidence" value="ECO:0007669"/>
    <property type="project" value="TreeGrafter"/>
</dbReference>
<comment type="caution">
    <text evidence="2">The sequence shown here is derived from an EMBL/GenBank/DDBJ whole genome shotgun (WGS) entry which is preliminary data.</text>
</comment>
<dbReference type="OrthoDB" id="202840at2759"/>
<dbReference type="SUPFAM" id="SSF52833">
    <property type="entry name" value="Thioredoxin-like"/>
    <property type="match status" value="2"/>
</dbReference>